<sequence>MSGKSTYLRQVALLAVMAMCGSFVPAEYASFKIHDALLTRLSNDDDIEKNLSTFASEMATSAMILGLATPKTLVLIDELGRGTSPREGVGISHAIAEGLIEQKCFVFFAT</sequence>
<dbReference type="InterPro" id="IPR045076">
    <property type="entry name" value="MutS"/>
</dbReference>
<evidence type="ECO:0000256" key="4">
    <source>
        <dbReference type="ARBA" id="ARBA00023125"/>
    </source>
</evidence>
<feature type="non-terminal residue" evidence="7">
    <location>
        <position position="1"/>
    </location>
</feature>
<dbReference type="PROSITE" id="PS00486">
    <property type="entry name" value="DNA_MISMATCH_REPAIR_2"/>
    <property type="match status" value="1"/>
</dbReference>
<dbReference type="Proteomes" id="UP001465976">
    <property type="component" value="Unassembled WGS sequence"/>
</dbReference>
<evidence type="ECO:0000259" key="6">
    <source>
        <dbReference type="PROSITE" id="PS00486"/>
    </source>
</evidence>
<keyword evidence="5" id="KW-0732">Signal</keyword>
<protein>
    <submittedName>
        <fullName evidence="7">MutS protein msh4</fullName>
    </submittedName>
</protein>
<dbReference type="PANTHER" id="PTHR11361">
    <property type="entry name" value="DNA MISMATCH REPAIR PROTEIN MUTS FAMILY MEMBER"/>
    <property type="match status" value="1"/>
</dbReference>
<evidence type="ECO:0000256" key="2">
    <source>
        <dbReference type="ARBA" id="ARBA00022741"/>
    </source>
</evidence>
<keyword evidence="8" id="KW-1185">Reference proteome</keyword>
<comment type="similarity">
    <text evidence="1">Belongs to the DNA mismatch repair MutS family.</text>
</comment>
<feature type="non-terminal residue" evidence="7">
    <location>
        <position position="110"/>
    </location>
</feature>
<dbReference type="InterPro" id="IPR000432">
    <property type="entry name" value="DNA_mismatch_repair_MutS_C"/>
</dbReference>
<accession>A0ABR3EI09</accession>
<reference evidence="7 8" key="1">
    <citation type="submission" date="2024-02" db="EMBL/GenBank/DDBJ databases">
        <title>A draft genome for the cacao thread blight pathogen Marasmius crinis-equi.</title>
        <authorList>
            <person name="Cohen S.P."/>
            <person name="Baruah I.K."/>
            <person name="Amoako-Attah I."/>
            <person name="Bukari Y."/>
            <person name="Meinhardt L.W."/>
            <person name="Bailey B.A."/>
        </authorList>
    </citation>
    <scope>NUCLEOTIDE SEQUENCE [LARGE SCALE GENOMIC DNA]</scope>
    <source>
        <strain evidence="7 8">GH-76</strain>
    </source>
</reference>
<dbReference type="SMART" id="SM00534">
    <property type="entry name" value="MUTSac"/>
    <property type="match status" value="1"/>
</dbReference>
<evidence type="ECO:0000256" key="5">
    <source>
        <dbReference type="SAM" id="SignalP"/>
    </source>
</evidence>
<dbReference type="Pfam" id="PF00488">
    <property type="entry name" value="MutS_V"/>
    <property type="match status" value="1"/>
</dbReference>
<evidence type="ECO:0000313" key="7">
    <source>
        <dbReference type="EMBL" id="KAL0562493.1"/>
    </source>
</evidence>
<dbReference type="InterPro" id="IPR027417">
    <property type="entry name" value="P-loop_NTPase"/>
</dbReference>
<dbReference type="PANTHER" id="PTHR11361:SF21">
    <property type="entry name" value="MUTS PROTEIN HOMOLOG 4"/>
    <property type="match status" value="1"/>
</dbReference>
<comment type="caution">
    <text evidence="7">The sequence shown here is derived from an EMBL/GenBank/DDBJ whole genome shotgun (WGS) entry which is preliminary data.</text>
</comment>
<keyword evidence="4" id="KW-0238">DNA-binding</keyword>
<evidence type="ECO:0000313" key="8">
    <source>
        <dbReference type="Proteomes" id="UP001465976"/>
    </source>
</evidence>
<organism evidence="7 8">
    <name type="scientific">Marasmius crinis-equi</name>
    <dbReference type="NCBI Taxonomy" id="585013"/>
    <lineage>
        <taxon>Eukaryota</taxon>
        <taxon>Fungi</taxon>
        <taxon>Dikarya</taxon>
        <taxon>Basidiomycota</taxon>
        <taxon>Agaricomycotina</taxon>
        <taxon>Agaricomycetes</taxon>
        <taxon>Agaricomycetidae</taxon>
        <taxon>Agaricales</taxon>
        <taxon>Marasmiineae</taxon>
        <taxon>Marasmiaceae</taxon>
        <taxon>Marasmius</taxon>
    </lineage>
</organism>
<proteinExistence type="inferred from homology"/>
<name>A0ABR3EI09_9AGAR</name>
<feature type="chain" id="PRO_5047364624" evidence="5">
    <location>
        <begin position="27"/>
        <end position="110"/>
    </location>
</feature>
<keyword evidence="3" id="KW-0067">ATP-binding</keyword>
<feature type="signal peptide" evidence="5">
    <location>
        <begin position="1"/>
        <end position="26"/>
    </location>
</feature>
<dbReference type="Gene3D" id="3.40.50.300">
    <property type="entry name" value="P-loop containing nucleotide triphosphate hydrolases"/>
    <property type="match status" value="1"/>
</dbReference>
<evidence type="ECO:0000256" key="1">
    <source>
        <dbReference type="ARBA" id="ARBA00006271"/>
    </source>
</evidence>
<dbReference type="SUPFAM" id="SSF52540">
    <property type="entry name" value="P-loop containing nucleoside triphosphate hydrolases"/>
    <property type="match status" value="1"/>
</dbReference>
<dbReference type="EMBL" id="JBAHYK010005507">
    <property type="protein sequence ID" value="KAL0562493.1"/>
    <property type="molecule type" value="Genomic_DNA"/>
</dbReference>
<evidence type="ECO:0000256" key="3">
    <source>
        <dbReference type="ARBA" id="ARBA00022840"/>
    </source>
</evidence>
<keyword evidence="2" id="KW-0547">Nucleotide-binding</keyword>
<feature type="domain" description="DNA mismatch repair proteins mutS family" evidence="6">
    <location>
        <begin position="72"/>
        <end position="88"/>
    </location>
</feature>
<gene>
    <name evidence="7" type="primary">MSH4_2</name>
    <name evidence="7" type="ORF">V5O48_019594</name>
</gene>